<proteinExistence type="predicted"/>
<reference evidence="2 3" key="1">
    <citation type="submission" date="2019-01" db="EMBL/GenBank/DDBJ databases">
        <title>Complete genome sequence of Cohnella hallensis HS21 isolated from Korean fir (Abies koreana) rhizospheric soil.</title>
        <authorList>
            <person name="Jiang L."/>
            <person name="Kang S.W."/>
            <person name="Kim S."/>
            <person name="Jung J."/>
            <person name="Kim C.Y."/>
            <person name="Kim D.H."/>
            <person name="Kim S.W."/>
            <person name="Lee J."/>
        </authorList>
    </citation>
    <scope>NUCLEOTIDE SEQUENCE [LARGE SCALE GENOMIC DNA]</scope>
    <source>
        <strain evidence="2 3">HS21</strain>
    </source>
</reference>
<feature type="compositionally biased region" description="Polar residues" evidence="1">
    <location>
        <begin position="102"/>
        <end position="115"/>
    </location>
</feature>
<evidence type="ECO:0000313" key="3">
    <source>
        <dbReference type="Proteomes" id="UP000289856"/>
    </source>
</evidence>
<evidence type="ECO:0000313" key="2">
    <source>
        <dbReference type="EMBL" id="BBI33168.1"/>
    </source>
</evidence>
<dbReference type="KEGG" id="cohn:KCTCHS21_25670"/>
<dbReference type="OrthoDB" id="2614893at2"/>
<organism evidence="2 3">
    <name type="scientific">Cohnella abietis</name>
    <dbReference type="NCBI Taxonomy" id="2507935"/>
    <lineage>
        <taxon>Bacteria</taxon>
        <taxon>Bacillati</taxon>
        <taxon>Bacillota</taxon>
        <taxon>Bacilli</taxon>
        <taxon>Bacillales</taxon>
        <taxon>Paenibacillaceae</taxon>
        <taxon>Cohnella</taxon>
    </lineage>
</organism>
<protein>
    <submittedName>
        <fullName evidence="2">Uncharacterized protein</fullName>
    </submittedName>
</protein>
<keyword evidence="3" id="KW-1185">Reference proteome</keyword>
<dbReference type="Proteomes" id="UP000289856">
    <property type="component" value="Chromosome"/>
</dbReference>
<evidence type="ECO:0000256" key="1">
    <source>
        <dbReference type="SAM" id="MobiDB-lite"/>
    </source>
</evidence>
<dbReference type="RefSeq" id="WP_130608431.1">
    <property type="nucleotide sequence ID" value="NZ_AP019400.1"/>
</dbReference>
<dbReference type="AlphaFoldDB" id="A0A3T1D551"/>
<feature type="compositionally biased region" description="Basic and acidic residues" evidence="1">
    <location>
        <begin position="88"/>
        <end position="97"/>
    </location>
</feature>
<gene>
    <name evidence="2" type="ORF">KCTCHS21_25670</name>
</gene>
<feature type="compositionally biased region" description="Low complexity" evidence="1">
    <location>
        <begin position="69"/>
        <end position="84"/>
    </location>
</feature>
<accession>A0A3T1D551</accession>
<dbReference type="EMBL" id="AP019400">
    <property type="protein sequence ID" value="BBI33168.1"/>
    <property type="molecule type" value="Genomic_DNA"/>
</dbReference>
<feature type="region of interest" description="Disordered" evidence="1">
    <location>
        <begin position="60"/>
        <end position="115"/>
    </location>
</feature>
<name>A0A3T1D551_9BACL</name>
<sequence length="115" mass="12367">MKIGTFVMGGLAGAAVVMMIQRNQMMSAVAAGVGHNLKERMSGMKDNAIEKGLNMKFASSFKNATDNRSNTGSKSKQSSSSYESGLDEVEKLARQDPDVSDEINSILEQNGHHTN</sequence>